<dbReference type="EMBL" id="JAINUF010000011">
    <property type="protein sequence ID" value="KAJ8346933.1"/>
    <property type="molecule type" value="Genomic_DNA"/>
</dbReference>
<name>A0A9Q1EXQ2_SYNKA</name>
<dbReference type="Proteomes" id="UP001152622">
    <property type="component" value="Chromosome 11"/>
</dbReference>
<dbReference type="AlphaFoldDB" id="A0A9Q1EXQ2"/>
<sequence length="83" mass="8932">MEENVSNRVILQKRGALCERRTLGGSREVTESNFLLPGADGTPRGRRASPAPSSSGPGAWWGRPWGPVRGPLIWIPPGFHSGV</sequence>
<comment type="caution">
    <text evidence="2">The sequence shown here is derived from an EMBL/GenBank/DDBJ whole genome shotgun (WGS) entry which is preliminary data.</text>
</comment>
<proteinExistence type="predicted"/>
<evidence type="ECO:0000313" key="3">
    <source>
        <dbReference type="Proteomes" id="UP001152622"/>
    </source>
</evidence>
<gene>
    <name evidence="2" type="ORF">SKAU_G00283340</name>
</gene>
<protein>
    <submittedName>
        <fullName evidence="2">Uncharacterized protein</fullName>
    </submittedName>
</protein>
<organism evidence="2 3">
    <name type="scientific">Synaphobranchus kaupii</name>
    <name type="common">Kaup's arrowtooth eel</name>
    <dbReference type="NCBI Taxonomy" id="118154"/>
    <lineage>
        <taxon>Eukaryota</taxon>
        <taxon>Metazoa</taxon>
        <taxon>Chordata</taxon>
        <taxon>Craniata</taxon>
        <taxon>Vertebrata</taxon>
        <taxon>Euteleostomi</taxon>
        <taxon>Actinopterygii</taxon>
        <taxon>Neopterygii</taxon>
        <taxon>Teleostei</taxon>
        <taxon>Anguilliformes</taxon>
        <taxon>Synaphobranchidae</taxon>
        <taxon>Synaphobranchus</taxon>
    </lineage>
</organism>
<accession>A0A9Q1EXQ2</accession>
<evidence type="ECO:0000313" key="2">
    <source>
        <dbReference type="EMBL" id="KAJ8346933.1"/>
    </source>
</evidence>
<feature type="region of interest" description="Disordered" evidence="1">
    <location>
        <begin position="28"/>
        <end position="63"/>
    </location>
</feature>
<reference evidence="2" key="1">
    <citation type="journal article" date="2023" name="Science">
        <title>Genome structures resolve the early diversification of teleost fishes.</title>
        <authorList>
            <person name="Parey E."/>
            <person name="Louis A."/>
            <person name="Montfort J."/>
            <person name="Bouchez O."/>
            <person name="Roques C."/>
            <person name="Iampietro C."/>
            <person name="Lluch J."/>
            <person name="Castinel A."/>
            <person name="Donnadieu C."/>
            <person name="Desvignes T."/>
            <person name="Floi Bucao C."/>
            <person name="Jouanno E."/>
            <person name="Wen M."/>
            <person name="Mejri S."/>
            <person name="Dirks R."/>
            <person name="Jansen H."/>
            <person name="Henkel C."/>
            <person name="Chen W.J."/>
            <person name="Zahm M."/>
            <person name="Cabau C."/>
            <person name="Klopp C."/>
            <person name="Thompson A.W."/>
            <person name="Robinson-Rechavi M."/>
            <person name="Braasch I."/>
            <person name="Lecointre G."/>
            <person name="Bobe J."/>
            <person name="Postlethwait J.H."/>
            <person name="Berthelot C."/>
            <person name="Roest Crollius H."/>
            <person name="Guiguen Y."/>
        </authorList>
    </citation>
    <scope>NUCLEOTIDE SEQUENCE</scope>
    <source>
        <strain evidence="2">WJC10195</strain>
    </source>
</reference>
<keyword evidence="3" id="KW-1185">Reference proteome</keyword>
<feature type="compositionally biased region" description="Low complexity" evidence="1">
    <location>
        <begin position="48"/>
        <end position="63"/>
    </location>
</feature>
<evidence type="ECO:0000256" key="1">
    <source>
        <dbReference type="SAM" id="MobiDB-lite"/>
    </source>
</evidence>